<reference evidence="1 2" key="1">
    <citation type="journal article" date="2015" name="Genome Announc.">
        <title>Complete Genome Sequence of the Type Strain Corynebacterium mustelae DSM 45274, Isolated from Various Tissues of a Male Ferret with Lethal Sepsis.</title>
        <authorList>
            <person name="Ruckert C."/>
            <person name="Eimer J."/>
            <person name="Winkler A."/>
            <person name="Tauch A."/>
        </authorList>
    </citation>
    <scope>NUCLEOTIDE SEQUENCE [LARGE SCALE GENOMIC DNA]</scope>
    <source>
        <strain evidence="1 2">DSM 45274</strain>
    </source>
</reference>
<dbReference type="EMBL" id="CP011542">
    <property type="protein sequence ID" value="AKK05672.1"/>
    <property type="molecule type" value="Genomic_DNA"/>
</dbReference>
<dbReference type="Proteomes" id="UP000035199">
    <property type="component" value="Chromosome"/>
</dbReference>
<evidence type="ECO:0000313" key="1">
    <source>
        <dbReference type="EMBL" id="AKK05672.1"/>
    </source>
</evidence>
<dbReference type="RefSeq" id="WP_047261842.1">
    <property type="nucleotide sequence ID" value="NZ_CP011542.1"/>
</dbReference>
<dbReference type="InterPro" id="IPR035944">
    <property type="entry name" value="YfbM-like_sf"/>
</dbReference>
<protein>
    <submittedName>
        <fullName evidence="1">Putative DUF1877 family protein</fullName>
    </submittedName>
</protein>
<dbReference type="Gene3D" id="3.40.1760.10">
    <property type="entry name" value="YfbM-like super family"/>
    <property type="match status" value="1"/>
</dbReference>
<dbReference type="AlphaFoldDB" id="A0A0G3H3L4"/>
<name>A0A0G3H3L4_9CORY</name>
<reference evidence="2" key="2">
    <citation type="submission" date="2015-05" db="EMBL/GenBank/DDBJ databases">
        <title>Complete genome sequence of Corynebacterium mustelae DSM 45274, isolated from various tissues of a male ferret with lethal sepsis.</title>
        <authorList>
            <person name="Ruckert C."/>
            <person name="Albersmeier A."/>
            <person name="Winkler A."/>
            <person name="Tauch A."/>
        </authorList>
    </citation>
    <scope>NUCLEOTIDE SEQUENCE [LARGE SCALE GENOMIC DNA]</scope>
    <source>
        <strain evidence="2">DSM 45274</strain>
    </source>
</reference>
<dbReference type="SUPFAM" id="SSF111069">
    <property type="entry name" value="Hypothetical protein yfbM"/>
    <property type="match status" value="1"/>
</dbReference>
<dbReference type="InterPro" id="IPR015068">
    <property type="entry name" value="DUF1877"/>
</dbReference>
<dbReference type="PATRIC" id="fig|571915.4.peg.1422"/>
<dbReference type="KEGG" id="cmv:CMUST_06685"/>
<accession>A0A0G3H3L4</accession>
<organism evidence="1 2">
    <name type="scientific">Corynebacterium mustelae</name>
    <dbReference type="NCBI Taxonomy" id="571915"/>
    <lineage>
        <taxon>Bacteria</taxon>
        <taxon>Bacillati</taxon>
        <taxon>Actinomycetota</taxon>
        <taxon>Actinomycetes</taxon>
        <taxon>Mycobacteriales</taxon>
        <taxon>Corynebacteriaceae</taxon>
        <taxon>Corynebacterium</taxon>
    </lineage>
</organism>
<evidence type="ECO:0000313" key="2">
    <source>
        <dbReference type="Proteomes" id="UP000035199"/>
    </source>
</evidence>
<dbReference type="Pfam" id="PF08974">
    <property type="entry name" value="DUF1877"/>
    <property type="match status" value="1"/>
</dbReference>
<dbReference type="OrthoDB" id="1821531at2"/>
<gene>
    <name evidence="1" type="ORF">CMUST_06685</name>
</gene>
<dbReference type="STRING" id="571915.CMUST_06685"/>
<keyword evidence="2" id="KW-1185">Reference proteome</keyword>
<proteinExistence type="predicted"/>
<sequence>MSLGLFFRLTDEQVAPLLNFTGDGEDLLELIGEMEEEYWDFACEIDKAWDPINCSLNPEDKDEPLGPKGVIGGARSLLDDNDLGWVTHLNPSEVSVVSEYLEGLSDEEFVKLYEAMPEDLRELEYGPDELEYSLGWLSGLRDFYTEAASAGQHVIFSVSF</sequence>